<evidence type="ECO:0000256" key="1">
    <source>
        <dbReference type="SAM" id="MobiDB-lite"/>
    </source>
</evidence>
<dbReference type="GO" id="GO:1990269">
    <property type="term" value="F:RNA polymerase II C-terminal domain phosphoserine binding"/>
    <property type="evidence" value="ECO:0007669"/>
    <property type="project" value="TreeGrafter"/>
</dbReference>
<organism evidence="2 3">
    <name type="scientific">Lottia gigantea</name>
    <name type="common">Giant owl limpet</name>
    <dbReference type="NCBI Taxonomy" id="225164"/>
    <lineage>
        <taxon>Eukaryota</taxon>
        <taxon>Metazoa</taxon>
        <taxon>Spiralia</taxon>
        <taxon>Lophotrochozoa</taxon>
        <taxon>Mollusca</taxon>
        <taxon>Gastropoda</taxon>
        <taxon>Patellogastropoda</taxon>
        <taxon>Lottioidea</taxon>
        <taxon>Lottiidae</taxon>
        <taxon>Lottia</taxon>
    </lineage>
</organism>
<feature type="region of interest" description="Disordered" evidence="1">
    <location>
        <begin position="63"/>
        <end position="85"/>
    </location>
</feature>
<name>V4BLS6_LOTGI</name>
<feature type="non-terminal residue" evidence="2">
    <location>
        <position position="147"/>
    </location>
</feature>
<feature type="non-terminal residue" evidence="2">
    <location>
        <position position="1"/>
    </location>
</feature>
<gene>
    <name evidence="2" type="ORF">LOTGIDRAFT_77324</name>
</gene>
<dbReference type="InterPro" id="IPR007149">
    <property type="entry name" value="Leo1"/>
</dbReference>
<dbReference type="GO" id="GO:0006368">
    <property type="term" value="P:transcription elongation by RNA polymerase II"/>
    <property type="evidence" value="ECO:0007669"/>
    <property type="project" value="InterPro"/>
</dbReference>
<dbReference type="AlphaFoldDB" id="V4BLS6"/>
<protein>
    <recommendedName>
        <fullName evidence="4">RNA polymerase-associated protein LEO1</fullName>
    </recommendedName>
</protein>
<proteinExistence type="predicted"/>
<dbReference type="GO" id="GO:0032968">
    <property type="term" value="P:positive regulation of transcription elongation by RNA polymerase II"/>
    <property type="evidence" value="ECO:0007669"/>
    <property type="project" value="TreeGrafter"/>
</dbReference>
<sequence>SLHLGEEVFDVYAMPLQGDFNHLFVRQGTGLQGQSVFKTKLAFRPHSTESFTHRKMTMSLADRSNKTQKVKMLPITGHDPEQNRSEMIKKEEERLRASIRRESQQRRMREKAHARGLNAGYLEGYEDEEDDDEMSISAIKRKYKEGV</sequence>
<dbReference type="CTD" id="20252270"/>
<dbReference type="PANTHER" id="PTHR23146:SF0">
    <property type="entry name" value="RNA POLYMERASE-ASSOCIATED PROTEIN LEO1"/>
    <property type="match status" value="1"/>
</dbReference>
<dbReference type="OrthoDB" id="20844at2759"/>
<keyword evidence="3" id="KW-1185">Reference proteome</keyword>
<evidence type="ECO:0000313" key="3">
    <source>
        <dbReference type="Proteomes" id="UP000030746"/>
    </source>
</evidence>
<dbReference type="GO" id="GO:0016593">
    <property type="term" value="C:Cdc73/Paf1 complex"/>
    <property type="evidence" value="ECO:0007669"/>
    <property type="project" value="InterPro"/>
</dbReference>
<accession>V4BLS6</accession>
<dbReference type="OMA" id="DYNHLYV"/>
<dbReference type="EMBL" id="KB202544">
    <property type="protein sequence ID" value="ESO89729.1"/>
    <property type="molecule type" value="Genomic_DNA"/>
</dbReference>
<dbReference type="HOGENOM" id="CLU_118241_0_0_1"/>
<evidence type="ECO:0000313" key="2">
    <source>
        <dbReference type="EMBL" id="ESO89729.1"/>
    </source>
</evidence>
<dbReference type="PANTHER" id="PTHR23146">
    <property type="entry name" value="LEO1 PROTEIN"/>
    <property type="match status" value="1"/>
</dbReference>
<reference evidence="2 3" key="1">
    <citation type="journal article" date="2013" name="Nature">
        <title>Insights into bilaterian evolution from three spiralian genomes.</title>
        <authorList>
            <person name="Simakov O."/>
            <person name="Marletaz F."/>
            <person name="Cho S.J."/>
            <person name="Edsinger-Gonzales E."/>
            <person name="Havlak P."/>
            <person name="Hellsten U."/>
            <person name="Kuo D.H."/>
            <person name="Larsson T."/>
            <person name="Lv J."/>
            <person name="Arendt D."/>
            <person name="Savage R."/>
            <person name="Osoegawa K."/>
            <person name="de Jong P."/>
            <person name="Grimwood J."/>
            <person name="Chapman J.A."/>
            <person name="Shapiro H."/>
            <person name="Aerts A."/>
            <person name="Otillar R.P."/>
            <person name="Terry A.Y."/>
            <person name="Boore J.L."/>
            <person name="Grigoriev I.V."/>
            <person name="Lindberg D.R."/>
            <person name="Seaver E.C."/>
            <person name="Weisblat D.A."/>
            <person name="Putnam N.H."/>
            <person name="Rokhsar D.S."/>
        </authorList>
    </citation>
    <scope>NUCLEOTIDE SEQUENCE [LARGE SCALE GENOMIC DNA]</scope>
</reference>
<dbReference type="Pfam" id="PF04004">
    <property type="entry name" value="Leo1"/>
    <property type="match status" value="1"/>
</dbReference>
<dbReference type="STRING" id="225164.V4BLS6"/>
<dbReference type="GeneID" id="20252270"/>
<dbReference type="Proteomes" id="UP000030746">
    <property type="component" value="Unassembled WGS sequence"/>
</dbReference>
<dbReference type="RefSeq" id="XP_009059484.1">
    <property type="nucleotide sequence ID" value="XM_009061236.1"/>
</dbReference>
<dbReference type="KEGG" id="lgi:LOTGIDRAFT_77324"/>
<evidence type="ECO:0008006" key="4">
    <source>
        <dbReference type="Google" id="ProtNLM"/>
    </source>
</evidence>